<dbReference type="Proteomes" id="UP001056120">
    <property type="component" value="Linkage Group LG01"/>
</dbReference>
<dbReference type="EMBL" id="CM042018">
    <property type="protein sequence ID" value="KAI3828842.1"/>
    <property type="molecule type" value="Genomic_DNA"/>
</dbReference>
<protein>
    <submittedName>
        <fullName evidence="1">Uncharacterized protein</fullName>
    </submittedName>
</protein>
<name>A0ACB9K975_9ASTR</name>
<gene>
    <name evidence="1" type="ORF">L1987_02952</name>
</gene>
<reference evidence="1 2" key="2">
    <citation type="journal article" date="2022" name="Mol. Ecol. Resour.">
        <title>The genomes of chicory, endive, great burdock and yacon provide insights into Asteraceae paleo-polyploidization history and plant inulin production.</title>
        <authorList>
            <person name="Fan W."/>
            <person name="Wang S."/>
            <person name="Wang H."/>
            <person name="Wang A."/>
            <person name="Jiang F."/>
            <person name="Liu H."/>
            <person name="Zhao H."/>
            <person name="Xu D."/>
            <person name="Zhang Y."/>
        </authorList>
    </citation>
    <scope>NUCLEOTIDE SEQUENCE [LARGE SCALE GENOMIC DNA]</scope>
    <source>
        <strain evidence="2">cv. Yunnan</strain>
        <tissue evidence="1">Leaves</tissue>
    </source>
</reference>
<proteinExistence type="predicted"/>
<organism evidence="1 2">
    <name type="scientific">Smallanthus sonchifolius</name>
    <dbReference type="NCBI Taxonomy" id="185202"/>
    <lineage>
        <taxon>Eukaryota</taxon>
        <taxon>Viridiplantae</taxon>
        <taxon>Streptophyta</taxon>
        <taxon>Embryophyta</taxon>
        <taxon>Tracheophyta</taxon>
        <taxon>Spermatophyta</taxon>
        <taxon>Magnoliopsida</taxon>
        <taxon>eudicotyledons</taxon>
        <taxon>Gunneridae</taxon>
        <taxon>Pentapetalae</taxon>
        <taxon>asterids</taxon>
        <taxon>campanulids</taxon>
        <taxon>Asterales</taxon>
        <taxon>Asteraceae</taxon>
        <taxon>Asteroideae</taxon>
        <taxon>Heliantheae alliance</taxon>
        <taxon>Millerieae</taxon>
        <taxon>Smallanthus</taxon>
    </lineage>
</organism>
<keyword evidence="2" id="KW-1185">Reference proteome</keyword>
<reference evidence="2" key="1">
    <citation type="journal article" date="2022" name="Mol. Ecol. Resour.">
        <title>The genomes of chicory, endive, great burdock and yacon provide insights into Asteraceae palaeo-polyploidization history and plant inulin production.</title>
        <authorList>
            <person name="Fan W."/>
            <person name="Wang S."/>
            <person name="Wang H."/>
            <person name="Wang A."/>
            <person name="Jiang F."/>
            <person name="Liu H."/>
            <person name="Zhao H."/>
            <person name="Xu D."/>
            <person name="Zhang Y."/>
        </authorList>
    </citation>
    <scope>NUCLEOTIDE SEQUENCE [LARGE SCALE GENOMIC DNA]</scope>
    <source>
        <strain evidence="2">cv. Yunnan</strain>
    </source>
</reference>
<comment type="caution">
    <text evidence="1">The sequence shown here is derived from an EMBL/GenBank/DDBJ whole genome shotgun (WGS) entry which is preliminary data.</text>
</comment>
<evidence type="ECO:0000313" key="2">
    <source>
        <dbReference type="Proteomes" id="UP001056120"/>
    </source>
</evidence>
<evidence type="ECO:0000313" key="1">
    <source>
        <dbReference type="EMBL" id="KAI3828842.1"/>
    </source>
</evidence>
<sequence length="195" mass="22693">MFLLNVYKTLFQELCVFFYFLSSLCVVSTRFRISKVVVYGIRFWWVVVVYIKKVQARLSKNFKGWYTAVPSTAEINHQSPSPAPPTMQNSHQMPPMFWPHSGGIPPPYPRPPFVMGPESILYHNQRHSWAIGLCDCFSDLKISLLVLLCPCVAFGKIAEIINEGETRWERNKERYRQEMPTMYPQAPPKVQEMSR</sequence>
<accession>A0ACB9K975</accession>